<reference evidence="9 10" key="1">
    <citation type="submission" date="2020-08" db="EMBL/GenBank/DDBJ databases">
        <title>Whole-Genome Sequence of French Clinical Streptomyces mexicanus Strain Q0842.</title>
        <authorList>
            <person name="Boxberger M."/>
            <person name="La Scola B."/>
        </authorList>
    </citation>
    <scope>NUCLEOTIDE SEQUENCE [LARGE SCALE GENOMIC DNA]</scope>
    <source>
        <strain evidence="9 10">Marseille-Q0842</strain>
    </source>
</reference>
<gene>
    <name evidence="9" type="ORF">H1R13_08680</name>
</gene>
<name>A0A7X1HXX6_9ACTN</name>
<dbReference type="CDD" id="cd00454">
    <property type="entry name" value="TrHb1_N"/>
    <property type="match status" value="1"/>
</dbReference>
<dbReference type="InterPro" id="IPR016339">
    <property type="entry name" value="Hemoglobin_trunc_I"/>
</dbReference>
<dbReference type="GO" id="GO:0005344">
    <property type="term" value="F:oxygen carrier activity"/>
    <property type="evidence" value="ECO:0007669"/>
    <property type="project" value="UniProtKB-UniRule"/>
</dbReference>
<proteinExistence type="inferred from homology"/>
<protein>
    <recommendedName>
        <fullName evidence="6">Group 1 truncated hemoglobin</fullName>
    </recommendedName>
</protein>
<keyword evidence="10" id="KW-1185">Reference proteome</keyword>
<evidence type="ECO:0000256" key="6">
    <source>
        <dbReference type="PIRNR" id="PIRNR002030"/>
    </source>
</evidence>
<comment type="cofactor">
    <cofactor evidence="7">
        <name>heme</name>
        <dbReference type="ChEBI" id="CHEBI:30413"/>
    </cofactor>
    <text evidence="7">Binds 1 heme group per subunit.</text>
</comment>
<keyword evidence="3 6" id="KW-0349">Heme</keyword>
<dbReference type="Pfam" id="PF01152">
    <property type="entry name" value="Bac_globin"/>
    <property type="match status" value="1"/>
</dbReference>
<keyword evidence="6" id="KW-0561">Oxygen transport</keyword>
<evidence type="ECO:0000256" key="3">
    <source>
        <dbReference type="ARBA" id="ARBA00022617"/>
    </source>
</evidence>
<feature type="binding site" description="proximal binding residue" evidence="7">
    <location>
        <position position="82"/>
    </location>
    <ligand>
        <name>heme</name>
        <dbReference type="ChEBI" id="CHEBI:30413"/>
    </ligand>
    <ligandPart>
        <name>Fe</name>
        <dbReference type="ChEBI" id="CHEBI:18248"/>
    </ligandPart>
</feature>
<dbReference type="EMBL" id="JACMHY010000002">
    <property type="protein sequence ID" value="MBC2865067.1"/>
    <property type="molecule type" value="Genomic_DNA"/>
</dbReference>
<evidence type="ECO:0000256" key="5">
    <source>
        <dbReference type="ARBA" id="ARBA00023004"/>
    </source>
</evidence>
<evidence type="ECO:0000313" key="9">
    <source>
        <dbReference type="EMBL" id="MBC2865067.1"/>
    </source>
</evidence>
<dbReference type="InterPro" id="IPR012292">
    <property type="entry name" value="Globin/Proto"/>
</dbReference>
<evidence type="ECO:0000256" key="1">
    <source>
        <dbReference type="ARBA" id="ARBA00009660"/>
    </source>
</evidence>
<evidence type="ECO:0000313" key="10">
    <source>
        <dbReference type="Proteomes" id="UP000517694"/>
    </source>
</evidence>
<dbReference type="Proteomes" id="UP000517694">
    <property type="component" value="Unassembled WGS sequence"/>
</dbReference>
<evidence type="ECO:0000256" key="2">
    <source>
        <dbReference type="ARBA" id="ARBA00022448"/>
    </source>
</evidence>
<dbReference type="InterPro" id="IPR009050">
    <property type="entry name" value="Globin-like_sf"/>
</dbReference>
<comment type="similarity">
    <text evidence="1 6">Belongs to the truncated hemoglobin family. Group I subfamily.</text>
</comment>
<dbReference type="GO" id="GO:0020037">
    <property type="term" value="F:heme binding"/>
    <property type="evidence" value="ECO:0007669"/>
    <property type="project" value="InterPro"/>
</dbReference>
<comment type="caution">
    <text evidence="9">The sequence shown here is derived from an EMBL/GenBank/DDBJ whole genome shotgun (WGS) entry which is preliminary data.</text>
</comment>
<sequence>MSDLASTAAHPSAPSLYDQLGGEPAIATVVDIFYDKVLGDPALAAYFTGVDLDRLKRHQRRFIAQALGAARPYTGRSLRTAHEHLSITEDAFGRVVEHLAASLAEAGADESTIGTVAGILTPLREHIVTA</sequence>
<dbReference type="OrthoDB" id="9798157at2"/>
<dbReference type="GO" id="GO:0046872">
    <property type="term" value="F:metal ion binding"/>
    <property type="evidence" value="ECO:0007669"/>
    <property type="project" value="UniProtKB-UniRule"/>
</dbReference>
<accession>A0A7X1HXX6</accession>
<dbReference type="Gene3D" id="1.10.490.10">
    <property type="entry name" value="Globins"/>
    <property type="match status" value="1"/>
</dbReference>
<dbReference type="InterPro" id="IPR001486">
    <property type="entry name" value="Hemoglobin_trunc"/>
</dbReference>
<evidence type="ECO:0000256" key="4">
    <source>
        <dbReference type="ARBA" id="ARBA00022723"/>
    </source>
</evidence>
<feature type="binding site" description="distal binding residue" evidence="8">
    <location>
        <position position="58"/>
    </location>
    <ligand>
        <name>heme</name>
        <dbReference type="ChEBI" id="CHEBI:30413"/>
    </ligand>
    <ligandPart>
        <name>Fe</name>
        <dbReference type="ChEBI" id="CHEBI:18248"/>
    </ligandPart>
</feature>
<keyword evidence="4 6" id="KW-0479">Metal-binding</keyword>
<dbReference type="RefSeq" id="WP_159662933.1">
    <property type="nucleotide sequence ID" value="NZ_JACMHY010000002.1"/>
</dbReference>
<keyword evidence="2 6" id="KW-0813">Transport</keyword>
<feature type="binding site" description="distal binding residue" evidence="8">
    <location>
        <position position="82"/>
    </location>
    <ligand>
        <name>heme</name>
        <dbReference type="ChEBI" id="CHEBI:30413"/>
    </ligand>
    <ligandPart>
        <name>Fe</name>
        <dbReference type="ChEBI" id="CHEBI:18248"/>
    </ligandPart>
</feature>
<dbReference type="GO" id="GO:0019825">
    <property type="term" value="F:oxygen binding"/>
    <property type="evidence" value="ECO:0007669"/>
    <property type="project" value="InterPro"/>
</dbReference>
<dbReference type="PIRSF" id="PIRSF002030">
    <property type="entry name" value="Globin_Protozoa/Cyanobacteria"/>
    <property type="match status" value="1"/>
</dbReference>
<evidence type="ECO:0000256" key="8">
    <source>
        <dbReference type="PIRSR" id="PIRSR601486-1"/>
    </source>
</evidence>
<dbReference type="SUPFAM" id="SSF46458">
    <property type="entry name" value="Globin-like"/>
    <property type="match status" value="1"/>
</dbReference>
<keyword evidence="5 6" id="KW-0408">Iron</keyword>
<evidence type="ECO:0000256" key="7">
    <source>
        <dbReference type="PIRSR" id="PIRSR002030-1"/>
    </source>
</evidence>
<organism evidence="9 10">
    <name type="scientific">Streptomyces mexicanus</name>
    <dbReference type="NCBI Taxonomy" id="178566"/>
    <lineage>
        <taxon>Bacteria</taxon>
        <taxon>Bacillati</taxon>
        <taxon>Actinomycetota</taxon>
        <taxon>Actinomycetes</taxon>
        <taxon>Kitasatosporales</taxon>
        <taxon>Streptomycetaceae</taxon>
        <taxon>Streptomyces</taxon>
    </lineage>
</organism>
<dbReference type="AlphaFoldDB" id="A0A7X1HXX6"/>